<dbReference type="SUPFAM" id="SSF48264">
    <property type="entry name" value="Cytochrome P450"/>
    <property type="match status" value="1"/>
</dbReference>
<protein>
    <submittedName>
        <fullName evidence="10">Related to cytochrome P450 family protein</fullName>
    </submittedName>
</protein>
<evidence type="ECO:0000256" key="8">
    <source>
        <dbReference type="PIRSR" id="PIRSR602402-1"/>
    </source>
</evidence>
<dbReference type="CDD" id="cd11063">
    <property type="entry name" value="CYP52"/>
    <property type="match status" value="1"/>
</dbReference>
<dbReference type="EMBL" id="FJUY01000003">
    <property type="protein sequence ID" value="CZT17218.1"/>
    <property type="molecule type" value="Genomic_DNA"/>
</dbReference>
<dbReference type="InterPro" id="IPR002974">
    <property type="entry name" value="Cyt_P450_E_CYP52_ascomycetes"/>
</dbReference>
<dbReference type="Pfam" id="PF00067">
    <property type="entry name" value="p450"/>
    <property type="match status" value="1"/>
</dbReference>
<name>A0A2D3URL3_9PEZI</name>
<reference evidence="10 11" key="1">
    <citation type="submission" date="2016-03" db="EMBL/GenBank/DDBJ databases">
        <authorList>
            <person name="Ploux O."/>
        </authorList>
    </citation>
    <scope>NUCLEOTIDE SEQUENCE [LARGE SCALE GENOMIC DNA]</scope>
    <source>
        <strain evidence="10 11">URUG2</strain>
    </source>
</reference>
<dbReference type="PROSITE" id="PS00086">
    <property type="entry name" value="CYTOCHROME_P450"/>
    <property type="match status" value="1"/>
</dbReference>
<keyword evidence="4 8" id="KW-0479">Metal-binding</keyword>
<dbReference type="PANTHER" id="PTHR24287">
    <property type="entry name" value="P450, PUTATIVE (EUROFUNG)-RELATED"/>
    <property type="match status" value="1"/>
</dbReference>
<organism evidence="10 11">
    <name type="scientific">Ramularia collo-cygni</name>
    <dbReference type="NCBI Taxonomy" id="112498"/>
    <lineage>
        <taxon>Eukaryota</taxon>
        <taxon>Fungi</taxon>
        <taxon>Dikarya</taxon>
        <taxon>Ascomycota</taxon>
        <taxon>Pezizomycotina</taxon>
        <taxon>Dothideomycetes</taxon>
        <taxon>Dothideomycetidae</taxon>
        <taxon>Mycosphaerellales</taxon>
        <taxon>Mycosphaerellaceae</taxon>
        <taxon>Ramularia</taxon>
    </lineage>
</organism>
<keyword evidence="6 8" id="KW-0408">Iron</keyword>
<dbReference type="GO" id="GO:0005506">
    <property type="term" value="F:iron ion binding"/>
    <property type="evidence" value="ECO:0007669"/>
    <property type="project" value="InterPro"/>
</dbReference>
<evidence type="ECO:0000313" key="11">
    <source>
        <dbReference type="Proteomes" id="UP000225277"/>
    </source>
</evidence>
<dbReference type="Proteomes" id="UP000225277">
    <property type="component" value="Unassembled WGS sequence"/>
</dbReference>
<evidence type="ECO:0000256" key="4">
    <source>
        <dbReference type="ARBA" id="ARBA00022723"/>
    </source>
</evidence>
<dbReference type="PRINTS" id="PR01239">
    <property type="entry name" value="EP450IICYP52"/>
</dbReference>
<evidence type="ECO:0000313" key="10">
    <source>
        <dbReference type="EMBL" id="CZT17218.1"/>
    </source>
</evidence>
<dbReference type="InterPro" id="IPR036396">
    <property type="entry name" value="Cyt_P450_sf"/>
</dbReference>
<comment type="similarity">
    <text evidence="2 9">Belongs to the cytochrome P450 family.</text>
</comment>
<dbReference type="PRINTS" id="PR00385">
    <property type="entry name" value="P450"/>
</dbReference>
<keyword evidence="3 8" id="KW-0349">Heme</keyword>
<accession>A0A2D3URL3</accession>
<evidence type="ECO:0000256" key="1">
    <source>
        <dbReference type="ARBA" id="ARBA00001971"/>
    </source>
</evidence>
<comment type="cofactor">
    <cofactor evidence="1 8">
        <name>heme</name>
        <dbReference type="ChEBI" id="CHEBI:30413"/>
    </cofactor>
</comment>
<dbReference type="GO" id="GO:0016712">
    <property type="term" value="F:oxidoreductase activity, acting on paired donors, with incorporation or reduction of molecular oxygen, reduced flavin or flavoprotein as one donor, and incorporation of one atom of oxygen"/>
    <property type="evidence" value="ECO:0007669"/>
    <property type="project" value="InterPro"/>
</dbReference>
<dbReference type="GeneID" id="35598259"/>
<dbReference type="RefSeq" id="XP_023624111.1">
    <property type="nucleotide sequence ID" value="XM_023768343.1"/>
</dbReference>
<evidence type="ECO:0000256" key="2">
    <source>
        <dbReference type="ARBA" id="ARBA00010617"/>
    </source>
</evidence>
<dbReference type="InterPro" id="IPR047146">
    <property type="entry name" value="Cyt_P450_E_CYP52_fungi"/>
</dbReference>
<dbReference type="InterPro" id="IPR017972">
    <property type="entry name" value="Cyt_P450_CS"/>
</dbReference>
<keyword evidence="11" id="KW-1185">Reference proteome</keyword>
<dbReference type="AlphaFoldDB" id="A0A2D3URL3"/>
<keyword evidence="7 9" id="KW-0503">Monooxygenase</keyword>
<gene>
    <name evidence="10" type="ORF">RCC_03051</name>
</gene>
<dbReference type="STRING" id="112498.A0A2D3URL3"/>
<dbReference type="PRINTS" id="PR00464">
    <property type="entry name" value="EP450II"/>
</dbReference>
<evidence type="ECO:0000256" key="3">
    <source>
        <dbReference type="ARBA" id="ARBA00022617"/>
    </source>
</evidence>
<evidence type="ECO:0000256" key="5">
    <source>
        <dbReference type="ARBA" id="ARBA00023002"/>
    </source>
</evidence>
<dbReference type="PANTHER" id="PTHR24287:SF1">
    <property type="entry name" value="P450, PUTATIVE (EUROFUNG)-RELATED"/>
    <property type="match status" value="1"/>
</dbReference>
<dbReference type="Gene3D" id="1.10.630.10">
    <property type="entry name" value="Cytochrome P450"/>
    <property type="match status" value="1"/>
</dbReference>
<proteinExistence type="inferred from homology"/>
<evidence type="ECO:0000256" key="7">
    <source>
        <dbReference type="ARBA" id="ARBA00023033"/>
    </source>
</evidence>
<evidence type="ECO:0000256" key="6">
    <source>
        <dbReference type="ARBA" id="ARBA00023004"/>
    </source>
</evidence>
<dbReference type="InterPro" id="IPR001128">
    <property type="entry name" value="Cyt_P450"/>
</dbReference>
<dbReference type="OrthoDB" id="1470350at2759"/>
<dbReference type="InterPro" id="IPR002402">
    <property type="entry name" value="Cyt_P450_E_grp-II"/>
</dbReference>
<feature type="binding site" description="axial binding residue" evidence="8">
    <location>
        <position position="394"/>
    </location>
    <ligand>
        <name>heme</name>
        <dbReference type="ChEBI" id="CHEBI:30413"/>
    </ligand>
    <ligandPart>
        <name>Fe</name>
        <dbReference type="ChEBI" id="CHEBI:18248"/>
    </ligandPart>
</feature>
<keyword evidence="5 9" id="KW-0560">Oxidoreductase</keyword>
<dbReference type="GO" id="GO:0020037">
    <property type="term" value="F:heme binding"/>
    <property type="evidence" value="ECO:0007669"/>
    <property type="project" value="InterPro"/>
</dbReference>
<evidence type="ECO:0000256" key="9">
    <source>
        <dbReference type="RuleBase" id="RU000461"/>
    </source>
</evidence>
<sequence length="451" mass="51216">MRKAREDLLDDIFGDDVRIASTTQRTQFEGTTSLLTVEPANVQAMLATQFKDFELGAMRINQFYPLLGSSIFTSDGRFWEHSRALFRPQFNRESLNDLEGTEDAVRDLIDAISAGMDGFQEVELLPLLQNFTLDTATSFLFGESVKSQRCSLDEADGLQGSKQFREDFEFVNKTLLNRIRLQSAYWLADGRRFRKAVARIRAFTEQFVEKALNASQPGKVTSKKYNLLSALATQCQDREELQNQSLAVLLAGRDSTAALLGWAFTRLALHSEIFHDLRRAILNDFNTQKSITATALKSCRPLQHFFNEVLRLHPVVPINNRQAVRDTTLPRGGGPDETMPIAIKKGQVVTFSVYLMHRRVDLWGEDALSFRPERWAQRIPSWQFLPFSGGPRVCIGQQFALIEASYILVRMLQQYDAIEPVDRTDMAALKKGLGLTMWPADSVNVRMHRAR</sequence>